<feature type="transmembrane region" description="Helical" evidence="13">
    <location>
        <begin position="62"/>
        <end position="82"/>
    </location>
</feature>
<evidence type="ECO:0000256" key="5">
    <source>
        <dbReference type="ARBA" id="ARBA00022801"/>
    </source>
</evidence>
<evidence type="ECO:0000256" key="11">
    <source>
        <dbReference type="ARBA" id="ARBA00033473"/>
    </source>
</evidence>
<comment type="similarity">
    <text evidence="2">Belongs to the glycosyl hydrolase 15 family.</text>
</comment>
<evidence type="ECO:0000256" key="2">
    <source>
        <dbReference type="ARBA" id="ARBA00006188"/>
    </source>
</evidence>
<dbReference type="FunFam" id="1.50.10.10:FF:000018">
    <property type="entry name" value="Glucoamylase"/>
    <property type="match status" value="1"/>
</dbReference>
<sequence>MVSPTSIKEHHESSPLLSRSSPSNHSSGYLSLPLDPSHPILASHESVDLEAMSKTQTRSKPMVLLGSAGLALLLICLCAFSTNADAASVARSLIGLEQNAGRLEPRATTSNYSYQRMIANIGGASSTAGGNQVPGVQSGAVIASPSTAGPNYFYSWVRDAALTMKVVISQSTLDRTLVQNYANAEKVHQQNAASSSSGQGEPKFNTDGSLFTGPWGRPQNDSPALRASALIAFAKRIGLTDPFVTGTLYKSDLSAGSVIKTDLEWVSHHWQDSSFDLWEEVQGAHFFTLAVQRRALVDGAKFATSMSDPGAATYYNQQAAAVKTKLQTFWDSGNGYIQAYQGVSGRSGLDCSVMLGALKGWDTTNATAAVDATEFGPASDKVLATHKKYVDSFRSLYAINNNAAAPNAVATGRYQEDVYDGNGTSQGNPWFICTLAAAEVLNTAVSVANARGSLAVTSTSLPFFRQFSSSAAAGTYASGSSQFTTLTSGMKAMANGFVNIVQSHTQSNGSMNEEFSRNTGYNTGARDLTWSYAAFVSNDLASQGKYLVV</sequence>
<dbReference type="STRING" id="1151754.M9MG92"/>
<keyword evidence="13" id="KW-0812">Transmembrane</keyword>
<keyword evidence="7" id="KW-0119">Carbohydrate metabolism</keyword>
<evidence type="ECO:0000256" key="12">
    <source>
        <dbReference type="SAM" id="MobiDB-lite"/>
    </source>
</evidence>
<name>M9MG92_PSEA3</name>
<dbReference type="InterPro" id="IPR000165">
    <property type="entry name" value="Glucoamylase"/>
</dbReference>
<reference evidence="16" key="1">
    <citation type="journal article" date="2013" name="Genome Announc.">
        <title>Genome sequence of the basidiomycetous yeast Pseudozyma antarctica T-34, a producer of the glycolipid biosurfactants mannosylerythritol lipids.</title>
        <authorList>
            <person name="Morita T."/>
            <person name="Koike H."/>
            <person name="Koyama Y."/>
            <person name="Hagiwara H."/>
            <person name="Ito E."/>
            <person name="Fukuoka T."/>
            <person name="Imura T."/>
            <person name="Machida M."/>
            <person name="Kitamoto D."/>
        </authorList>
    </citation>
    <scope>NUCLEOTIDE SEQUENCE [LARGE SCALE GENOMIC DNA]</scope>
    <source>
        <strain evidence="16">T-34</strain>
    </source>
</reference>
<dbReference type="InterPro" id="IPR011613">
    <property type="entry name" value="GH15-like"/>
</dbReference>
<keyword evidence="13" id="KW-1133">Transmembrane helix</keyword>
<organism evidence="15 16">
    <name type="scientific">Pseudozyma antarctica (strain T-34)</name>
    <name type="common">Yeast</name>
    <name type="synonym">Candida antarctica</name>
    <dbReference type="NCBI Taxonomy" id="1151754"/>
    <lineage>
        <taxon>Eukaryota</taxon>
        <taxon>Fungi</taxon>
        <taxon>Dikarya</taxon>
        <taxon>Basidiomycota</taxon>
        <taxon>Ustilaginomycotina</taxon>
        <taxon>Ustilaginomycetes</taxon>
        <taxon>Ustilaginales</taxon>
        <taxon>Ustilaginaceae</taxon>
        <taxon>Moesziomyces</taxon>
    </lineage>
</organism>
<dbReference type="OrthoDB" id="6123450at2759"/>
<dbReference type="Proteomes" id="UP000011976">
    <property type="component" value="Unassembled WGS sequence"/>
</dbReference>
<dbReference type="SUPFAM" id="SSF48208">
    <property type="entry name" value="Six-hairpin glycosidases"/>
    <property type="match status" value="1"/>
</dbReference>
<keyword evidence="13" id="KW-0472">Membrane</keyword>
<protein>
    <recommendedName>
        <fullName evidence="3">glucan 1,4-alpha-glucosidase</fullName>
        <ecNumber evidence="3">3.2.1.3</ecNumber>
    </recommendedName>
    <alternativeName>
        <fullName evidence="11">1,4-alpha-D-glucan glucohydrolase</fullName>
    </alternativeName>
    <alternativeName>
        <fullName evidence="10">Glucan 1,4-alpha-glucosidase</fullName>
    </alternativeName>
</protein>
<feature type="region of interest" description="Disordered" evidence="12">
    <location>
        <begin position="1"/>
        <end position="29"/>
    </location>
</feature>
<dbReference type="InterPro" id="IPR008928">
    <property type="entry name" value="6-hairpin_glycosidase_sf"/>
</dbReference>
<evidence type="ECO:0000256" key="1">
    <source>
        <dbReference type="ARBA" id="ARBA00001863"/>
    </source>
</evidence>
<keyword evidence="9" id="KW-0624">Polysaccharide degradation</keyword>
<evidence type="ECO:0000256" key="3">
    <source>
        <dbReference type="ARBA" id="ARBA00012593"/>
    </source>
</evidence>
<dbReference type="Pfam" id="PF00723">
    <property type="entry name" value="Glyco_hydro_15"/>
    <property type="match status" value="1"/>
</dbReference>
<proteinExistence type="inferred from homology"/>
<evidence type="ECO:0000313" key="16">
    <source>
        <dbReference type="Proteomes" id="UP000011976"/>
    </source>
</evidence>
<feature type="domain" description="GH15-like" evidence="14">
    <location>
        <begin position="130"/>
        <end position="537"/>
    </location>
</feature>
<evidence type="ECO:0000256" key="13">
    <source>
        <dbReference type="SAM" id="Phobius"/>
    </source>
</evidence>
<evidence type="ECO:0000256" key="8">
    <source>
        <dbReference type="ARBA" id="ARBA00023295"/>
    </source>
</evidence>
<feature type="compositionally biased region" description="Low complexity" evidence="12">
    <location>
        <begin position="14"/>
        <end position="27"/>
    </location>
</feature>
<dbReference type="PANTHER" id="PTHR31616:SF12">
    <property type="entry name" value="GLUCOAMYLASE"/>
    <property type="match status" value="1"/>
</dbReference>
<keyword evidence="5" id="KW-0378">Hydrolase</keyword>
<evidence type="ECO:0000256" key="7">
    <source>
        <dbReference type="ARBA" id="ARBA00023277"/>
    </source>
</evidence>
<keyword evidence="8" id="KW-0326">Glycosidase</keyword>
<evidence type="ECO:0000256" key="4">
    <source>
        <dbReference type="ARBA" id="ARBA00022729"/>
    </source>
</evidence>
<dbReference type="GO" id="GO:0000324">
    <property type="term" value="C:fungal-type vacuole"/>
    <property type="evidence" value="ECO:0007669"/>
    <property type="project" value="TreeGrafter"/>
</dbReference>
<keyword evidence="6" id="KW-0325">Glycoprotein</keyword>
<comment type="catalytic activity">
    <reaction evidence="1">
        <text>Hydrolysis of terminal (1-&gt;4)-linked alpha-D-glucose residues successively from non-reducing ends of the chains with release of beta-D-glucose.</text>
        <dbReference type="EC" id="3.2.1.3"/>
    </reaction>
</comment>
<dbReference type="PANTHER" id="PTHR31616">
    <property type="entry name" value="TREHALASE"/>
    <property type="match status" value="1"/>
</dbReference>
<evidence type="ECO:0000256" key="9">
    <source>
        <dbReference type="ARBA" id="ARBA00023326"/>
    </source>
</evidence>
<dbReference type="PRINTS" id="PR00736">
    <property type="entry name" value="GLHYDRLASE15"/>
</dbReference>
<dbReference type="Gene3D" id="1.50.10.10">
    <property type="match status" value="1"/>
</dbReference>
<dbReference type="EMBL" id="DF196779">
    <property type="protein sequence ID" value="GAC75002.1"/>
    <property type="molecule type" value="Genomic_DNA"/>
</dbReference>
<evidence type="ECO:0000259" key="14">
    <source>
        <dbReference type="Pfam" id="PF00723"/>
    </source>
</evidence>
<dbReference type="GO" id="GO:0000272">
    <property type="term" value="P:polysaccharide catabolic process"/>
    <property type="evidence" value="ECO:0007669"/>
    <property type="project" value="UniProtKB-KW"/>
</dbReference>
<evidence type="ECO:0000256" key="6">
    <source>
        <dbReference type="ARBA" id="ARBA00023180"/>
    </source>
</evidence>
<dbReference type="EC" id="3.2.1.3" evidence="3"/>
<evidence type="ECO:0000313" key="15">
    <source>
        <dbReference type="EMBL" id="GAC75002.1"/>
    </source>
</evidence>
<evidence type="ECO:0000256" key="10">
    <source>
        <dbReference type="ARBA" id="ARBA00033442"/>
    </source>
</evidence>
<dbReference type="GO" id="GO:0004339">
    <property type="term" value="F:glucan 1,4-alpha-glucosidase activity"/>
    <property type="evidence" value="ECO:0007669"/>
    <property type="project" value="UniProtKB-EC"/>
</dbReference>
<accession>M9MG92</accession>
<dbReference type="InterPro" id="IPR012341">
    <property type="entry name" value="6hp_glycosidase-like_sf"/>
</dbReference>
<gene>
    <name evidence="15" type="ORF">PANT_13d00099</name>
</gene>
<dbReference type="AlphaFoldDB" id="M9MG92"/>
<keyword evidence="4" id="KW-0732">Signal</keyword>